<evidence type="ECO:0000313" key="7">
    <source>
        <dbReference type="Proteomes" id="UP000001074"/>
    </source>
</evidence>
<dbReference type="GO" id="GO:0003735">
    <property type="term" value="F:structural constituent of ribosome"/>
    <property type="evidence" value="ECO:0007669"/>
    <property type="project" value="InterPro"/>
</dbReference>
<evidence type="ECO:0000256" key="5">
    <source>
        <dbReference type="ARBA" id="ARBA00035434"/>
    </source>
</evidence>
<evidence type="ECO:0000313" key="6">
    <source>
        <dbReference type="Ensembl" id="ENSMLUP00000003633.2"/>
    </source>
</evidence>
<dbReference type="FunFam" id="1.10.287.3980:FF:000001">
    <property type="entry name" value="Mitochondrial ribosomal protein L34"/>
    <property type="match status" value="1"/>
</dbReference>
<dbReference type="eggNOG" id="KOG4612">
    <property type="taxonomic scope" value="Eukaryota"/>
</dbReference>
<dbReference type="GO" id="GO:0005762">
    <property type="term" value="C:mitochondrial large ribosomal subunit"/>
    <property type="evidence" value="ECO:0007669"/>
    <property type="project" value="TreeGrafter"/>
</dbReference>
<organism evidence="6 7">
    <name type="scientific">Myotis lucifugus</name>
    <name type="common">Little brown bat</name>
    <dbReference type="NCBI Taxonomy" id="59463"/>
    <lineage>
        <taxon>Eukaryota</taxon>
        <taxon>Metazoa</taxon>
        <taxon>Chordata</taxon>
        <taxon>Craniata</taxon>
        <taxon>Vertebrata</taxon>
        <taxon>Euteleostomi</taxon>
        <taxon>Mammalia</taxon>
        <taxon>Eutheria</taxon>
        <taxon>Laurasiatheria</taxon>
        <taxon>Chiroptera</taxon>
        <taxon>Yangochiroptera</taxon>
        <taxon>Vespertilionidae</taxon>
        <taxon>Myotis</taxon>
    </lineage>
</organism>
<evidence type="ECO:0000256" key="3">
    <source>
        <dbReference type="ARBA" id="ARBA00023274"/>
    </source>
</evidence>
<reference evidence="6" key="2">
    <citation type="submission" date="2025-08" db="UniProtKB">
        <authorList>
            <consortium name="Ensembl"/>
        </authorList>
    </citation>
    <scope>IDENTIFICATION</scope>
</reference>
<dbReference type="Ensembl" id="ENSMLUT00000003989.2">
    <property type="protein sequence ID" value="ENSMLUP00000003633.2"/>
    <property type="gene ID" value="ENSMLUG00000003993.2"/>
</dbReference>
<keyword evidence="3" id="KW-0687">Ribonucleoprotein</keyword>
<dbReference type="STRING" id="59463.ENSMLUP00000003633"/>
<dbReference type="NCBIfam" id="TIGR01030">
    <property type="entry name" value="rpmH_bact"/>
    <property type="match status" value="1"/>
</dbReference>
<dbReference type="InterPro" id="IPR000271">
    <property type="entry name" value="Ribosomal_bL34"/>
</dbReference>
<evidence type="ECO:0000256" key="4">
    <source>
        <dbReference type="ARBA" id="ARBA00035274"/>
    </source>
</evidence>
<dbReference type="InParanoid" id="G1P1E6"/>
<dbReference type="AlphaFoldDB" id="G1P1E6"/>
<evidence type="ECO:0000256" key="2">
    <source>
        <dbReference type="ARBA" id="ARBA00022980"/>
    </source>
</evidence>
<accession>G1P1E6</accession>
<dbReference type="Proteomes" id="UP000001074">
    <property type="component" value="Unassembled WGS sequence"/>
</dbReference>
<reference evidence="6 7" key="1">
    <citation type="journal article" date="2011" name="Nature">
        <title>A high-resolution map of human evolutionary constraint using 29 mammals.</title>
        <authorList>
            <person name="Lindblad-Toh K."/>
            <person name="Garber M."/>
            <person name="Zuk O."/>
            <person name="Lin M.F."/>
            <person name="Parker B.J."/>
            <person name="Washietl S."/>
            <person name="Kheradpour P."/>
            <person name="Ernst J."/>
            <person name="Jordan G."/>
            <person name="Mauceli E."/>
            <person name="Ward L.D."/>
            <person name="Lowe C.B."/>
            <person name="Holloway A.K."/>
            <person name="Clamp M."/>
            <person name="Gnerre S."/>
            <person name="Alfoldi J."/>
            <person name="Beal K."/>
            <person name="Chang J."/>
            <person name="Clawson H."/>
            <person name="Cuff J."/>
            <person name="Di Palma F."/>
            <person name="Fitzgerald S."/>
            <person name="Flicek P."/>
            <person name="Guttman M."/>
            <person name="Hubisz M.J."/>
            <person name="Jaffe D.B."/>
            <person name="Jungreis I."/>
            <person name="Kent W.J."/>
            <person name="Kostka D."/>
            <person name="Lara M."/>
            <person name="Martins A.L."/>
            <person name="Massingham T."/>
            <person name="Moltke I."/>
            <person name="Raney B.J."/>
            <person name="Rasmussen M.D."/>
            <person name="Robinson J."/>
            <person name="Stark A."/>
            <person name="Vilella A.J."/>
            <person name="Wen J."/>
            <person name="Xie X."/>
            <person name="Zody M.C."/>
            <person name="Baldwin J."/>
            <person name="Bloom T."/>
            <person name="Chin C.W."/>
            <person name="Heiman D."/>
            <person name="Nicol R."/>
            <person name="Nusbaum C."/>
            <person name="Young S."/>
            <person name="Wilkinson J."/>
            <person name="Worley K.C."/>
            <person name="Kovar C.L."/>
            <person name="Muzny D.M."/>
            <person name="Gibbs R.A."/>
            <person name="Cree A."/>
            <person name="Dihn H.H."/>
            <person name="Fowler G."/>
            <person name="Jhangiani S."/>
            <person name="Joshi V."/>
            <person name="Lee S."/>
            <person name="Lewis L.R."/>
            <person name="Nazareth L.V."/>
            <person name="Okwuonu G."/>
            <person name="Santibanez J."/>
            <person name="Warren W.C."/>
            <person name="Mardis E.R."/>
            <person name="Weinstock G.M."/>
            <person name="Wilson R.K."/>
            <person name="Delehaunty K."/>
            <person name="Dooling D."/>
            <person name="Fronik C."/>
            <person name="Fulton L."/>
            <person name="Fulton B."/>
            <person name="Graves T."/>
            <person name="Minx P."/>
            <person name="Sodergren E."/>
            <person name="Birney E."/>
            <person name="Margulies E.H."/>
            <person name="Herrero J."/>
            <person name="Green E.D."/>
            <person name="Haussler D."/>
            <person name="Siepel A."/>
            <person name="Goldman N."/>
            <person name="Pollard K.S."/>
            <person name="Pedersen J.S."/>
            <person name="Lander E.S."/>
            <person name="Kellis M."/>
        </authorList>
    </citation>
    <scope>NUCLEOTIDE SEQUENCE [LARGE SCALE GENOMIC DNA]</scope>
</reference>
<protein>
    <recommendedName>
        <fullName evidence="4">Large ribosomal subunit protein bL34m</fullName>
    </recommendedName>
    <alternativeName>
        <fullName evidence="5">39S ribosomal protein L34, mitochondrial</fullName>
    </alternativeName>
</protein>
<dbReference type="GO" id="GO:0006412">
    <property type="term" value="P:translation"/>
    <property type="evidence" value="ECO:0007669"/>
    <property type="project" value="InterPro"/>
</dbReference>
<sequence length="38" mass="4482">YQPSNIKRKHKHGWIKRLSTPAGVQVILRRMLKGRKSL</sequence>
<name>G1P1E6_MYOLU</name>
<keyword evidence="7" id="KW-1185">Reference proteome</keyword>
<comment type="similarity">
    <text evidence="1">Belongs to the bacterial ribosomal protein bL34 family.</text>
</comment>
<evidence type="ECO:0000256" key="1">
    <source>
        <dbReference type="ARBA" id="ARBA00010111"/>
    </source>
</evidence>
<dbReference type="EMBL" id="AAPE02039134">
    <property type="status" value="NOT_ANNOTATED_CDS"/>
    <property type="molecule type" value="Genomic_DNA"/>
</dbReference>
<keyword evidence="2" id="KW-0689">Ribosomal protein</keyword>
<dbReference type="Pfam" id="PF00468">
    <property type="entry name" value="Ribosomal_L34"/>
    <property type="match status" value="1"/>
</dbReference>
<dbReference type="GeneTree" id="ENSGT00960000192296"/>
<dbReference type="Gene3D" id="1.10.287.3980">
    <property type="match status" value="1"/>
</dbReference>
<dbReference type="PANTHER" id="PTHR14503:SF4">
    <property type="entry name" value="LARGE RIBOSOMAL SUBUNIT PROTEIN BL34M"/>
    <property type="match status" value="1"/>
</dbReference>
<reference evidence="6" key="3">
    <citation type="submission" date="2025-09" db="UniProtKB">
        <authorList>
            <consortium name="Ensembl"/>
        </authorList>
    </citation>
    <scope>IDENTIFICATION</scope>
</reference>
<dbReference type="HOGENOM" id="CLU_129938_2_0_1"/>
<proteinExistence type="inferred from homology"/>
<dbReference type="PANTHER" id="PTHR14503">
    <property type="entry name" value="MITOCHONDRIAL RIBOSOMAL PROTEIN 34 FAMILY MEMBER"/>
    <property type="match status" value="1"/>
</dbReference>